<dbReference type="Gene3D" id="3.40.50.1820">
    <property type="entry name" value="alpha/beta hydrolase"/>
    <property type="match status" value="1"/>
</dbReference>
<dbReference type="PANTHER" id="PTHR43194:SF2">
    <property type="entry name" value="PEROXISOMAL MEMBRANE PROTEIN LPX1"/>
    <property type="match status" value="1"/>
</dbReference>
<accession>A0A5C8PH72</accession>
<reference evidence="2 3" key="1">
    <citation type="submission" date="2019-06" db="EMBL/GenBank/DDBJ databases">
        <title>New taxonomy in bacterial strain CC-CFT640, isolated from vineyard.</title>
        <authorList>
            <person name="Lin S.-Y."/>
            <person name="Tsai C.-F."/>
            <person name="Young C.-C."/>
        </authorList>
    </citation>
    <scope>NUCLEOTIDE SEQUENCE [LARGE SCALE GENOMIC DNA]</scope>
    <source>
        <strain evidence="2 3">CC-CFT640</strain>
    </source>
</reference>
<proteinExistence type="predicted"/>
<dbReference type="RefSeq" id="WP_147849206.1">
    <property type="nucleotide sequence ID" value="NZ_VDUZ01000027.1"/>
</dbReference>
<dbReference type="Pfam" id="PF00561">
    <property type="entry name" value="Abhydrolase_1"/>
    <property type="match status" value="1"/>
</dbReference>
<keyword evidence="3" id="KW-1185">Reference proteome</keyword>
<evidence type="ECO:0000313" key="3">
    <source>
        <dbReference type="Proteomes" id="UP000321638"/>
    </source>
</evidence>
<dbReference type="InterPro" id="IPR000073">
    <property type="entry name" value="AB_hydrolase_1"/>
</dbReference>
<protein>
    <submittedName>
        <fullName evidence="2">Alpha/beta hydrolase</fullName>
    </submittedName>
</protein>
<dbReference type="InterPro" id="IPR050228">
    <property type="entry name" value="Carboxylesterase_BioH"/>
</dbReference>
<dbReference type="OrthoDB" id="9804723at2"/>
<dbReference type="EMBL" id="VDUZ01000027">
    <property type="protein sequence ID" value="TXL73187.1"/>
    <property type="molecule type" value="Genomic_DNA"/>
</dbReference>
<sequence length="283" mass="31319">MSVDFEPITGRYLRLAFQGQHYRLYVEEAGQGIPLLCLHTAGADSRQYRALMNDPAITQRFRVIAFDLPWHGKSSPPAGWQNDAYRLTRDFYIEIIVAVAQALALDKPVVMGCSIGGRVVLGLAADHAASFRAIIGLQSSASPSAYYDISWLDRPGVDHSEAAVGAVSGLMAPMSPDADRWETLWHYMQGGPGVFHGDLHFYTVDGDLQDRLHRIDTSTCPLYLLTGEYDYSCKPEYTLEVGKAVPGARITIMKGLGHFPMSENPPLFRSFILPVLDEIAQRT</sequence>
<name>A0A5C8PH72_9HYPH</name>
<dbReference type="SUPFAM" id="SSF53474">
    <property type="entry name" value="alpha/beta-Hydrolases"/>
    <property type="match status" value="1"/>
</dbReference>
<dbReference type="Proteomes" id="UP000321638">
    <property type="component" value="Unassembled WGS sequence"/>
</dbReference>
<keyword evidence="2" id="KW-0378">Hydrolase</keyword>
<evidence type="ECO:0000313" key="2">
    <source>
        <dbReference type="EMBL" id="TXL73187.1"/>
    </source>
</evidence>
<feature type="domain" description="AB hydrolase-1" evidence="1">
    <location>
        <begin position="34"/>
        <end position="139"/>
    </location>
</feature>
<organism evidence="2 3">
    <name type="scientific">Vineibacter terrae</name>
    <dbReference type="NCBI Taxonomy" id="2586908"/>
    <lineage>
        <taxon>Bacteria</taxon>
        <taxon>Pseudomonadati</taxon>
        <taxon>Pseudomonadota</taxon>
        <taxon>Alphaproteobacteria</taxon>
        <taxon>Hyphomicrobiales</taxon>
        <taxon>Vineibacter</taxon>
    </lineage>
</organism>
<dbReference type="InterPro" id="IPR029058">
    <property type="entry name" value="AB_hydrolase_fold"/>
</dbReference>
<evidence type="ECO:0000259" key="1">
    <source>
        <dbReference type="Pfam" id="PF00561"/>
    </source>
</evidence>
<dbReference type="AlphaFoldDB" id="A0A5C8PH72"/>
<dbReference type="PANTHER" id="PTHR43194">
    <property type="entry name" value="HYDROLASE ALPHA/BETA FOLD FAMILY"/>
    <property type="match status" value="1"/>
</dbReference>
<gene>
    <name evidence="2" type="ORF">FHP25_22440</name>
</gene>
<comment type="caution">
    <text evidence="2">The sequence shown here is derived from an EMBL/GenBank/DDBJ whole genome shotgun (WGS) entry which is preliminary data.</text>
</comment>
<dbReference type="GO" id="GO:0016787">
    <property type="term" value="F:hydrolase activity"/>
    <property type="evidence" value="ECO:0007669"/>
    <property type="project" value="UniProtKB-KW"/>
</dbReference>